<dbReference type="Gene3D" id="3.40.50.11290">
    <property type="match status" value="1"/>
</dbReference>
<dbReference type="PANTHER" id="PTHR34595">
    <property type="entry name" value="BLR5612 PROTEIN"/>
    <property type="match status" value="1"/>
</dbReference>
<evidence type="ECO:0000259" key="2">
    <source>
        <dbReference type="Pfam" id="PF14403"/>
    </source>
</evidence>
<organism evidence="3 4">
    <name type="scientific">Lolliginicoccus lacisalsi</name>
    <dbReference type="NCBI Taxonomy" id="2742202"/>
    <lineage>
        <taxon>Bacteria</taxon>
        <taxon>Bacillati</taxon>
        <taxon>Actinomycetota</taxon>
        <taxon>Actinomycetes</taxon>
        <taxon>Mycobacteriales</taxon>
        <taxon>Hoyosellaceae</taxon>
        <taxon>Lolliginicoccus</taxon>
    </lineage>
</organism>
<sequence length="847" mass="91358">MTGSESGPGRGAEAAGGARDAEAVLSIGAEHLRRLRGRVRRLVAHEGITFTPDAAQWNLDPVPLIIPEGRWAMLESAMLQRSRLLAELLTDLYGEQRTISEGLIPPELVYGHRGFLRPAHGTHAGDHPPLFLHGIDLAETVDGGHVVLEDRAQAPLGIGYALADRKVITHALPGLHHQVLPRTLTSFIQVMRIALESASAGHEDDPVIVILSPGPDATASFDHAFLASMLGYPLVESTDLTVSDGRLWMRALGRRMPIDVVVRFIDSAAMDPLDQRSPSRTGVAGLTEMVRRGAVRLVNPLGCGVVENPALGQYLPRVSRALLDEDLHLPSVESWWAGDSAGRSHVRERIADLVCENIRTGESVIGADLTRAQRDELCQRIDAETWQWSARLVPEQPMQPLISAAGGLAEAPITLRMFSVAQRAGYTVMPGGFAHTPIGHRAEVSSPGVQLAKDVWVRSTERSAEGGAVTVTPTEPPEPVSVPRAARHGLSVEGVTSPRVLNDFFWLGRYAERSEDMARLLIAVRDRHQDYRARPWLSGSSALSVLVTALGAVAGSRERGDAGGSTADRALRELRSLTGEADRTGSLAHCVRKLESAARGVRDQLSLDTWMVLSGVNDALDEFADDTTADPVVMATVHSAVLGGMLALSGLGAESLVRDPGWHVMDLGRRIERASQLAALIGATLSGSHRDATESALMESVLLACESSVMYRRRQHGVLRVAPLTEFLFFDASNPRALVYQLERIRENFASLPEHAVPARALRLAEDILTKVRRADPLALEAVSEGGERSVLAALTRSVREDLRELSNIVENSLLAPPVDMQPIWVTVGGVRSSAMGIAGPTDEVLG</sequence>
<name>A0A927JAX2_9ACTN</name>
<accession>A0A927JAX2</accession>
<gene>
    <name evidence="3" type="ORF">HT102_02220</name>
</gene>
<protein>
    <submittedName>
        <fullName evidence="3">Circularly permuted type 2 ATP-grasp protein</fullName>
    </submittedName>
</protein>
<dbReference type="Pfam" id="PF04168">
    <property type="entry name" value="Alpha-E"/>
    <property type="match status" value="1"/>
</dbReference>
<dbReference type="Proteomes" id="UP000642993">
    <property type="component" value="Unassembled WGS sequence"/>
</dbReference>
<comment type="caution">
    <text evidence="3">The sequence shown here is derived from an EMBL/GenBank/DDBJ whole genome shotgun (WGS) entry which is preliminary data.</text>
</comment>
<feature type="domain" description="Circularly permuted ATP-grasp type 2" evidence="2">
    <location>
        <begin position="63"/>
        <end position="434"/>
    </location>
</feature>
<dbReference type="AlphaFoldDB" id="A0A927JAX2"/>
<keyword evidence="4" id="KW-1185">Reference proteome</keyword>
<dbReference type="PANTHER" id="PTHR34595:SF2">
    <property type="entry name" value="BLR2978 PROTEIN"/>
    <property type="match status" value="1"/>
</dbReference>
<evidence type="ECO:0000313" key="4">
    <source>
        <dbReference type="Proteomes" id="UP000642993"/>
    </source>
</evidence>
<evidence type="ECO:0000259" key="1">
    <source>
        <dbReference type="Pfam" id="PF04168"/>
    </source>
</evidence>
<dbReference type="EMBL" id="JACYWE010000001">
    <property type="protein sequence ID" value="MBD8505307.1"/>
    <property type="molecule type" value="Genomic_DNA"/>
</dbReference>
<dbReference type="RefSeq" id="WP_192037764.1">
    <property type="nucleotide sequence ID" value="NZ_JACYWE010000001.1"/>
</dbReference>
<proteinExistence type="predicted"/>
<evidence type="ECO:0000313" key="3">
    <source>
        <dbReference type="EMBL" id="MBD8505307.1"/>
    </source>
</evidence>
<dbReference type="InterPro" id="IPR007296">
    <property type="entry name" value="DUF403"/>
</dbReference>
<dbReference type="Pfam" id="PF14403">
    <property type="entry name" value="CP_ATPgrasp_2"/>
    <property type="match status" value="1"/>
</dbReference>
<dbReference type="InterPro" id="IPR025841">
    <property type="entry name" value="CP_ATPgrasp_2"/>
</dbReference>
<dbReference type="SUPFAM" id="SSF56059">
    <property type="entry name" value="Glutathione synthetase ATP-binding domain-like"/>
    <property type="match status" value="1"/>
</dbReference>
<feature type="domain" description="DUF403" evidence="1">
    <location>
        <begin position="498"/>
        <end position="811"/>
    </location>
</feature>
<reference evidence="3" key="1">
    <citation type="submission" date="2020-09" db="EMBL/GenBank/DDBJ databases">
        <title>Hoyosella lacisalsi sp. nov., a halotolerant actinobacterium isolated from soil of Lake Gudzhirganskoe.</title>
        <authorList>
            <person name="Yang Q."/>
            <person name="Guo P.Y."/>
            <person name="Liu S.W."/>
            <person name="Li F.N."/>
            <person name="Sun C.H."/>
        </authorList>
    </citation>
    <scope>NUCLEOTIDE SEQUENCE</scope>
    <source>
        <strain evidence="3">G463</strain>
    </source>
</reference>
<dbReference type="InterPro" id="IPR051680">
    <property type="entry name" value="ATP-dep_Glu-Cys_Ligase-2"/>
</dbReference>